<evidence type="ECO:0000313" key="5">
    <source>
        <dbReference type="EMBL" id="TGO04563.1"/>
    </source>
</evidence>
<dbReference type="GO" id="GO:0005737">
    <property type="term" value="C:cytoplasm"/>
    <property type="evidence" value="ECO:0007669"/>
    <property type="project" value="UniProtKB-SubCell"/>
</dbReference>
<dbReference type="OrthoDB" id="9812943at2"/>
<protein>
    <recommendedName>
        <fullName evidence="3 4">Dephospho-CoA kinase</fullName>
        <ecNumber evidence="3 4">2.7.1.24</ecNumber>
    </recommendedName>
    <alternativeName>
        <fullName evidence="3">Dephosphocoenzyme A kinase</fullName>
    </alternativeName>
</protein>
<accession>A0A4Z1E230</accession>
<evidence type="ECO:0000256" key="4">
    <source>
        <dbReference type="NCBIfam" id="TIGR00152"/>
    </source>
</evidence>
<proteinExistence type="inferred from homology"/>
<keyword evidence="3" id="KW-0963">Cytoplasm</keyword>
<dbReference type="GO" id="GO:0005524">
    <property type="term" value="F:ATP binding"/>
    <property type="evidence" value="ECO:0007669"/>
    <property type="project" value="UniProtKB-UniRule"/>
</dbReference>
<keyword evidence="6" id="KW-1185">Reference proteome</keyword>
<dbReference type="Proteomes" id="UP000297318">
    <property type="component" value="Unassembled WGS sequence"/>
</dbReference>
<keyword evidence="3" id="KW-0173">Coenzyme A biosynthesis</keyword>
<dbReference type="SUPFAM" id="SSF52540">
    <property type="entry name" value="P-loop containing nucleoside triphosphate hydrolases"/>
    <property type="match status" value="1"/>
</dbReference>
<evidence type="ECO:0000313" key="6">
    <source>
        <dbReference type="Proteomes" id="UP000297318"/>
    </source>
</evidence>
<dbReference type="InterPro" id="IPR027417">
    <property type="entry name" value="P-loop_NTPase"/>
</dbReference>
<dbReference type="GO" id="GO:0004140">
    <property type="term" value="F:dephospho-CoA kinase activity"/>
    <property type="evidence" value="ECO:0007669"/>
    <property type="project" value="UniProtKB-UniRule"/>
</dbReference>
<comment type="subcellular location">
    <subcellularLocation>
        <location evidence="3">Cytoplasm</location>
    </subcellularLocation>
</comment>
<comment type="caution">
    <text evidence="5">The sequence shown here is derived from an EMBL/GenBank/DDBJ whole genome shotgun (WGS) entry which is preliminary data.</text>
</comment>
<dbReference type="PANTHER" id="PTHR10695:SF46">
    <property type="entry name" value="BIFUNCTIONAL COENZYME A SYNTHASE-RELATED"/>
    <property type="match status" value="1"/>
</dbReference>
<dbReference type="Pfam" id="PF01121">
    <property type="entry name" value="CoaE"/>
    <property type="match status" value="1"/>
</dbReference>
<feature type="binding site" evidence="3">
    <location>
        <begin position="10"/>
        <end position="15"/>
    </location>
    <ligand>
        <name>ATP</name>
        <dbReference type="ChEBI" id="CHEBI:30616"/>
    </ligand>
</feature>
<dbReference type="AlphaFoldDB" id="A0A4Z1E230"/>
<dbReference type="NCBIfam" id="TIGR00152">
    <property type="entry name" value="dephospho-CoA kinase"/>
    <property type="match status" value="1"/>
</dbReference>
<evidence type="ECO:0000256" key="3">
    <source>
        <dbReference type="HAMAP-Rule" id="MF_00376"/>
    </source>
</evidence>
<dbReference type="EMBL" id="RHPJ01000003">
    <property type="protein sequence ID" value="TGO04563.1"/>
    <property type="molecule type" value="Genomic_DNA"/>
</dbReference>
<evidence type="ECO:0000256" key="1">
    <source>
        <dbReference type="ARBA" id="ARBA00022741"/>
    </source>
</evidence>
<dbReference type="GO" id="GO:0015937">
    <property type="term" value="P:coenzyme A biosynthetic process"/>
    <property type="evidence" value="ECO:0007669"/>
    <property type="project" value="UniProtKB-UniRule"/>
</dbReference>
<evidence type="ECO:0000256" key="2">
    <source>
        <dbReference type="ARBA" id="ARBA00022840"/>
    </source>
</evidence>
<keyword evidence="2 3" id="KW-0067">ATP-binding</keyword>
<dbReference type="PROSITE" id="PS51219">
    <property type="entry name" value="DPCK"/>
    <property type="match status" value="1"/>
</dbReference>
<sequence length="201" mass="20609">MLVGLTGGIASGKSTLARMLAELGAQVVDADALAREVLEPGTPGLAAVVDRFGTGVLDAAGSLDRAALAGVVFSDEAARRDLEGIVHPAVGARFAAVVAAAATGTVLVHDVPLLVENGLAPRYDLVVVADAPADVRLERAVARGLSREQAAARIAAQASDADRRAVADVLVDTDVDVVTTRDAVAELWRTHVLPLVADRGR</sequence>
<keyword evidence="3 5" id="KW-0418">Kinase</keyword>
<gene>
    <name evidence="3" type="primary">coaE</name>
    <name evidence="5" type="ORF">SERN_2156</name>
</gene>
<dbReference type="EC" id="2.7.1.24" evidence="3 4"/>
<comment type="similarity">
    <text evidence="3">Belongs to the CoaE family.</text>
</comment>
<comment type="function">
    <text evidence="3">Catalyzes the phosphorylation of the 3'-hydroxyl group of dephosphocoenzyme A to form coenzyme A.</text>
</comment>
<keyword evidence="3" id="KW-0808">Transferase</keyword>
<dbReference type="PANTHER" id="PTHR10695">
    <property type="entry name" value="DEPHOSPHO-COA KINASE-RELATED"/>
    <property type="match status" value="1"/>
</dbReference>
<dbReference type="InterPro" id="IPR001977">
    <property type="entry name" value="Depp_CoAkinase"/>
</dbReference>
<keyword evidence="1 3" id="KW-0547">Nucleotide-binding</keyword>
<dbReference type="NCBIfam" id="NF002879">
    <property type="entry name" value="PRK03333.1"/>
    <property type="match status" value="1"/>
</dbReference>
<dbReference type="UniPathway" id="UPA00241">
    <property type="reaction ID" value="UER00356"/>
</dbReference>
<dbReference type="Gene3D" id="3.40.50.300">
    <property type="entry name" value="P-loop containing nucleotide triphosphate hydrolases"/>
    <property type="match status" value="1"/>
</dbReference>
<organism evidence="5 6">
    <name type="scientific">Serinibacter arcticus</name>
    <dbReference type="NCBI Taxonomy" id="1655435"/>
    <lineage>
        <taxon>Bacteria</taxon>
        <taxon>Bacillati</taxon>
        <taxon>Actinomycetota</taxon>
        <taxon>Actinomycetes</taxon>
        <taxon>Micrococcales</taxon>
        <taxon>Beutenbergiaceae</taxon>
        <taxon>Serinibacter</taxon>
    </lineage>
</organism>
<reference evidence="5 6" key="1">
    <citation type="submission" date="2018-11" db="EMBL/GenBank/DDBJ databases">
        <title>Complete genome sequencing of the Actinobacteria Serinibacter sp. K3-2.</title>
        <authorList>
            <person name="Rakitin A.L."/>
            <person name="Beletsky A.V."/>
            <person name="Mardanov A.V."/>
            <person name="Ravin N.V."/>
            <person name="Gromova A.S."/>
            <person name="Filippova S.N."/>
            <person name="Gal'Chenko V.F."/>
        </authorList>
    </citation>
    <scope>NUCLEOTIDE SEQUENCE [LARGE SCALE GENOMIC DNA]</scope>
    <source>
        <strain evidence="5 6">K3-2</strain>
    </source>
</reference>
<comment type="catalytic activity">
    <reaction evidence="3">
        <text>3'-dephospho-CoA + ATP = ADP + CoA + H(+)</text>
        <dbReference type="Rhea" id="RHEA:18245"/>
        <dbReference type="ChEBI" id="CHEBI:15378"/>
        <dbReference type="ChEBI" id="CHEBI:30616"/>
        <dbReference type="ChEBI" id="CHEBI:57287"/>
        <dbReference type="ChEBI" id="CHEBI:57328"/>
        <dbReference type="ChEBI" id="CHEBI:456216"/>
        <dbReference type="EC" id="2.7.1.24"/>
    </reaction>
</comment>
<dbReference type="HAMAP" id="MF_00376">
    <property type="entry name" value="Dephospho_CoA_kinase"/>
    <property type="match status" value="1"/>
</dbReference>
<dbReference type="CDD" id="cd02022">
    <property type="entry name" value="DPCK"/>
    <property type="match status" value="1"/>
</dbReference>
<comment type="pathway">
    <text evidence="3">Cofactor biosynthesis; coenzyme A biosynthesis; CoA from (R)-pantothenate: step 5/5.</text>
</comment>
<name>A0A4Z1E230_9MICO</name>